<feature type="transmembrane region" description="Helical" evidence="1">
    <location>
        <begin position="12"/>
        <end position="32"/>
    </location>
</feature>
<feature type="transmembrane region" description="Helical" evidence="1">
    <location>
        <begin position="122"/>
        <end position="138"/>
    </location>
</feature>
<keyword evidence="1" id="KW-0472">Membrane</keyword>
<feature type="domain" description="EamA" evidence="2">
    <location>
        <begin position="147"/>
        <end position="286"/>
    </location>
</feature>
<keyword evidence="1" id="KW-1133">Transmembrane helix</keyword>
<dbReference type="Pfam" id="PF00892">
    <property type="entry name" value="EamA"/>
    <property type="match status" value="2"/>
</dbReference>
<dbReference type="Proteomes" id="UP001501508">
    <property type="component" value="Unassembled WGS sequence"/>
</dbReference>
<gene>
    <name evidence="3" type="ORF">GCM10023091_05820</name>
</gene>
<dbReference type="PANTHER" id="PTHR22911:SF79">
    <property type="entry name" value="MOBA-LIKE NTP TRANSFERASE DOMAIN-CONTAINING PROTEIN"/>
    <property type="match status" value="1"/>
</dbReference>
<dbReference type="RefSeq" id="WP_345026539.1">
    <property type="nucleotide sequence ID" value="NZ_BAABEY010000002.1"/>
</dbReference>
<feature type="transmembrane region" description="Helical" evidence="1">
    <location>
        <begin position="38"/>
        <end position="55"/>
    </location>
</feature>
<dbReference type="InterPro" id="IPR037185">
    <property type="entry name" value="EmrE-like"/>
</dbReference>
<feature type="transmembrane region" description="Helical" evidence="1">
    <location>
        <begin position="216"/>
        <end position="235"/>
    </location>
</feature>
<protein>
    <submittedName>
        <fullName evidence="3">DMT family transporter</fullName>
    </submittedName>
</protein>
<dbReference type="PANTHER" id="PTHR22911">
    <property type="entry name" value="ACYL-MALONYL CONDENSING ENZYME-RELATED"/>
    <property type="match status" value="1"/>
</dbReference>
<feature type="transmembrane region" description="Helical" evidence="1">
    <location>
        <begin position="269"/>
        <end position="290"/>
    </location>
</feature>
<dbReference type="SUPFAM" id="SSF103481">
    <property type="entry name" value="Multidrug resistance efflux transporter EmrE"/>
    <property type="match status" value="2"/>
</dbReference>
<evidence type="ECO:0000313" key="3">
    <source>
        <dbReference type="EMBL" id="GAA4432925.1"/>
    </source>
</evidence>
<sequence>MNGSPTLFSYLKLHFLVAIWSLTAILGAVISVSPVALVFYRTFLSAIVLSGVLYFRKELRNMGPKSTLILFGTGALLALHWMLFFLSARISTVSVCLAGMSTSSLWTSILEPLVYKRPVKPRDVFFGFLAMIGLYIIFKFEFNHFAGLVTSLLAALVASMFVVANSRLVKKYDAVVITGYEMVGAAIFSAVVLLAFQLSPWGAGQPFLPAPGDWPYLLVLTLLCTVYGYSLAASLMKTFTAFMMNLTVNMEPIYGIAMAVWIFGEKERMTGGFYLGTFVILLSVLLYPLWVRFEKRGSTTGS</sequence>
<organism evidence="3 4">
    <name type="scientific">Ravibacter arvi</name>
    <dbReference type="NCBI Taxonomy" id="2051041"/>
    <lineage>
        <taxon>Bacteria</taxon>
        <taxon>Pseudomonadati</taxon>
        <taxon>Bacteroidota</taxon>
        <taxon>Cytophagia</taxon>
        <taxon>Cytophagales</taxon>
        <taxon>Spirosomataceae</taxon>
        <taxon>Ravibacter</taxon>
    </lineage>
</organism>
<feature type="transmembrane region" description="Helical" evidence="1">
    <location>
        <begin position="242"/>
        <end position="263"/>
    </location>
</feature>
<evidence type="ECO:0000256" key="1">
    <source>
        <dbReference type="SAM" id="Phobius"/>
    </source>
</evidence>
<feature type="transmembrane region" description="Helical" evidence="1">
    <location>
        <begin position="67"/>
        <end position="84"/>
    </location>
</feature>
<keyword evidence="4" id="KW-1185">Reference proteome</keyword>
<dbReference type="InterPro" id="IPR000620">
    <property type="entry name" value="EamA_dom"/>
</dbReference>
<accession>A0ABP8LQP8</accession>
<evidence type="ECO:0000259" key="2">
    <source>
        <dbReference type="Pfam" id="PF00892"/>
    </source>
</evidence>
<evidence type="ECO:0000313" key="4">
    <source>
        <dbReference type="Proteomes" id="UP001501508"/>
    </source>
</evidence>
<feature type="transmembrane region" description="Helical" evidence="1">
    <location>
        <begin position="175"/>
        <end position="196"/>
    </location>
</feature>
<proteinExistence type="predicted"/>
<keyword evidence="1" id="KW-0812">Transmembrane</keyword>
<name>A0ABP8LQP8_9BACT</name>
<comment type="caution">
    <text evidence="3">The sequence shown here is derived from an EMBL/GenBank/DDBJ whole genome shotgun (WGS) entry which is preliminary data.</text>
</comment>
<dbReference type="EMBL" id="BAABEY010000002">
    <property type="protein sequence ID" value="GAA4432925.1"/>
    <property type="molecule type" value="Genomic_DNA"/>
</dbReference>
<reference evidence="4" key="1">
    <citation type="journal article" date="2019" name="Int. J. Syst. Evol. Microbiol.">
        <title>The Global Catalogue of Microorganisms (GCM) 10K type strain sequencing project: providing services to taxonomists for standard genome sequencing and annotation.</title>
        <authorList>
            <consortium name="The Broad Institute Genomics Platform"/>
            <consortium name="The Broad Institute Genome Sequencing Center for Infectious Disease"/>
            <person name="Wu L."/>
            <person name="Ma J."/>
        </authorList>
    </citation>
    <scope>NUCLEOTIDE SEQUENCE [LARGE SCALE GENOMIC DNA]</scope>
    <source>
        <strain evidence="4">JCM 31920</strain>
    </source>
</reference>
<feature type="domain" description="EamA" evidence="2">
    <location>
        <begin position="15"/>
        <end position="138"/>
    </location>
</feature>
<feature type="transmembrane region" description="Helical" evidence="1">
    <location>
        <begin position="144"/>
        <end position="163"/>
    </location>
</feature>